<dbReference type="InterPro" id="IPR036918">
    <property type="entry name" value="Pyrv_Knase_C_sf"/>
</dbReference>
<dbReference type="EMBL" id="LNQR01000083">
    <property type="protein sequence ID" value="KWT82783.1"/>
    <property type="molecule type" value="Genomic_DNA"/>
</dbReference>
<dbReference type="GO" id="GO:0016301">
    <property type="term" value="F:kinase activity"/>
    <property type="evidence" value="ECO:0007669"/>
    <property type="project" value="UniProtKB-KW"/>
</dbReference>
<dbReference type="Gene3D" id="3.40.1380.20">
    <property type="entry name" value="Pyruvate kinase, C-terminal domain"/>
    <property type="match status" value="1"/>
</dbReference>
<evidence type="ECO:0000313" key="2">
    <source>
        <dbReference type="EMBL" id="KWT82783.1"/>
    </source>
</evidence>
<dbReference type="SUPFAM" id="SSF52935">
    <property type="entry name" value="PK C-terminal domain-like"/>
    <property type="match status" value="1"/>
</dbReference>
<keyword evidence="3" id="KW-1185">Reference proteome</keyword>
<dbReference type="Pfam" id="PF02887">
    <property type="entry name" value="PK_C"/>
    <property type="match status" value="1"/>
</dbReference>
<dbReference type="RefSeq" id="WP_085052973.1">
    <property type="nucleotide sequence ID" value="NZ_LNQR01000083.1"/>
</dbReference>
<keyword evidence="2" id="KW-0670">Pyruvate</keyword>
<evidence type="ECO:0000259" key="1">
    <source>
        <dbReference type="Pfam" id="PF02887"/>
    </source>
</evidence>
<accession>A0ABR5SE88</accession>
<proteinExistence type="predicted"/>
<keyword evidence="2" id="KW-0418">Kinase</keyword>
<name>A0ABR5SE88_9BACT</name>
<keyword evidence="2" id="KW-0808">Transferase</keyword>
<dbReference type="InterPro" id="IPR015795">
    <property type="entry name" value="Pyrv_Knase_C"/>
</dbReference>
<dbReference type="Proteomes" id="UP000060487">
    <property type="component" value="Unassembled WGS sequence"/>
</dbReference>
<reference evidence="2 3" key="1">
    <citation type="submission" date="2015-11" db="EMBL/GenBank/DDBJ databases">
        <authorList>
            <person name="Lin W."/>
        </authorList>
    </citation>
    <scope>NUCLEOTIDE SEQUENCE [LARGE SCALE GENOMIC DNA]</scope>
    <source>
        <strain evidence="2 3">HCH-1</strain>
    </source>
</reference>
<gene>
    <name evidence="2" type="ORF">ASN18_2371</name>
</gene>
<evidence type="ECO:0000313" key="3">
    <source>
        <dbReference type="Proteomes" id="UP000060487"/>
    </source>
</evidence>
<feature type="domain" description="Pyruvate kinase C-terminal" evidence="1">
    <location>
        <begin position="23"/>
        <end position="167"/>
    </location>
</feature>
<organism evidence="2 3">
    <name type="scientific">Candidatus Magnetominusculus xianensis</name>
    <dbReference type="NCBI Taxonomy" id="1748249"/>
    <lineage>
        <taxon>Bacteria</taxon>
        <taxon>Pseudomonadati</taxon>
        <taxon>Nitrospirota</taxon>
        <taxon>Nitrospiria</taxon>
        <taxon>Nitrospirales</taxon>
        <taxon>Nitrospiraceae</taxon>
        <taxon>Candidatus Magnetominusculus</taxon>
    </lineage>
</organism>
<sequence length="192" mass="20497">MIEKKTYYFEKPGKANTGECLSIVAAAVMAYGYKHIVVATTGGDTGALFSEAFKDTSANLVAVSHSHGFKEPNTIELDPELVKKIRANGAVLYTGTMVTHSIESAFAKQFSGLYPTLIVAQTLRRFGEGTKVCCEIAMMAVDAGLVPEGVDIITVAGTGRGADTVLILRSAASKRFFDLKVQEILAKPLFGI</sequence>
<protein>
    <submittedName>
        <fullName evidence="2">Pyruvate kinase, alpha/beta domain</fullName>
    </submittedName>
</protein>
<comment type="caution">
    <text evidence="2">The sequence shown here is derived from an EMBL/GenBank/DDBJ whole genome shotgun (WGS) entry which is preliminary data.</text>
</comment>